<dbReference type="PANTHER" id="PTHR11550:SF0">
    <property type="entry name" value="CTP SYNTHASE-RELATED"/>
    <property type="match status" value="1"/>
</dbReference>
<dbReference type="Pfam" id="PF00117">
    <property type="entry name" value="GATase"/>
    <property type="match status" value="1"/>
</dbReference>
<feature type="domain" description="Glutamine amidotransferase" evidence="3">
    <location>
        <begin position="181"/>
        <end position="235"/>
    </location>
</feature>
<dbReference type="InterPro" id="IPR004468">
    <property type="entry name" value="CTP_synthase"/>
</dbReference>
<comment type="similarity">
    <text evidence="2">Belongs to the CTP synthase family.</text>
</comment>
<name>A0A8S1SLF9_PAROT</name>
<sequence length="244" mass="27677">MLVEVGGTVGDFESTCYYEAVRQMINEEGKDNVGLIMLTYILTLNSEQKTKPAQNGIKDLRYTGLIADFIICRSEIELQIPQRDKLAMFGNISKDSIFSVPILKTFLMFQKQIQASTQKVPNIQQYTKFGQYLKELEQQKPVIVEIMGKYIKNLALNLSIYIGCLYIVDKSIERGKLCYQKCYQFDAILLPGGFGSNGFNLKIKCCQYAREKKKPFLGICYGFQAAVIEYAKNILGVKDATSEE</sequence>
<gene>
    <name evidence="5" type="ORF">POCTA_138.1.T0100424</name>
</gene>
<evidence type="ECO:0000313" key="6">
    <source>
        <dbReference type="Proteomes" id="UP000683925"/>
    </source>
</evidence>
<dbReference type="GO" id="GO:0042802">
    <property type="term" value="F:identical protein binding"/>
    <property type="evidence" value="ECO:0007669"/>
    <property type="project" value="TreeGrafter"/>
</dbReference>
<evidence type="ECO:0000313" key="5">
    <source>
        <dbReference type="EMBL" id="CAD8139432.1"/>
    </source>
</evidence>
<keyword evidence="2" id="KW-0436">Ligase</keyword>
<keyword evidence="6" id="KW-1185">Reference proteome</keyword>
<comment type="catalytic activity">
    <reaction evidence="2">
        <text>UTP + L-glutamine + ATP + H2O = CTP + L-glutamate + ADP + phosphate + 2 H(+)</text>
        <dbReference type="Rhea" id="RHEA:26426"/>
        <dbReference type="ChEBI" id="CHEBI:15377"/>
        <dbReference type="ChEBI" id="CHEBI:15378"/>
        <dbReference type="ChEBI" id="CHEBI:29985"/>
        <dbReference type="ChEBI" id="CHEBI:30616"/>
        <dbReference type="ChEBI" id="CHEBI:37563"/>
        <dbReference type="ChEBI" id="CHEBI:43474"/>
        <dbReference type="ChEBI" id="CHEBI:46398"/>
        <dbReference type="ChEBI" id="CHEBI:58359"/>
        <dbReference type="ChEBI" id="CHEBI:456216"/>
        <dbReference type="EC" id="6.3.4.2"/>
    </reaction>
</comment>
<dbReference type="GO" id="GO:0044210">
    <property type="term" value="P:'de novo' CTP biosynthetic process"/>
    <property type="evidence" value="ECO:0007669"/>
    <property type="project" value="UniProtKB-UniRule"/>
</dbReference>
<evidence type="ECO:0000256" key="1">
    <source>
        <dbReference type="ARBA" id="ARBA00022962"/>
    </source>
</evidence>
<dbReference type="AlphaFoldDB" id="A0A8S1SLF9"/>
<dbReference type="InterPro" id="IPR017456">
    <property type="entry name" value="CTP_synthase_N"/>
</dbReference>
<dbReference type="InterPro" id="IPR017926">
    <property type="entry name" value="GATASE"/>
</dbReference>
<evidence type="ECO:0000259" key="4">
    <source>
        <dbReference type="Pfam" id="PF06418"/>
    </source>
</evidence>
<keyword evidence="2" id="KW-0665">Pyrimidine biosynthesis</keyword>
<comment type="pathway">
    <text evidence="2">Pyrimidine metabolism; CTP biosynthesis via de novo pathway; CTP from UDP: step 2/2.</text>
</comment>
<keyword evidence="2" id="KW-0067">ATP-binding</keyword>
<dbReference type="PANTHER" id="PTHR11550">
    <property type="entry name" value="CTP SYNTHASE"/>
    <property type="match status" value="1"/>
</dbReference>
<dbReference type="Pfam" id="PF06418">
    <property type="entry name" value="CTP_synth_N"/>
    <property type="match status" value="1"/>
</dbReference>
<dbReference type="GO" id="GO:0005524">
    <property type="term" value="F:ATP binding"/>
    <property type="evidence" value="ECO:0007669"/>
    <property type="project" value="UniProtKB-KW"/>
</dbReference>
<dbReference type="Proteomes" id="UP000683925">
    <property type="component" value="Unassembled WGS sequence"/>
</dbReference>
<evidence type="ECO:0000259" key="3">
    <source>
        <dbReference type="Pfam" id="PF00117"/>
    </source>
</evidence>
<keyword evidence="2" id="KW-0547">Nucleotide-binding</keyword>
<dbReference type="PROSITE" id="PS51273">
    <property type="entry name" value="GATASE_TYPE_1"/>
    <property type="match status" value="1"/>
</dbReference>
<organism evidence="5 6">
    <name type="scientific">Paramecium octaurelia</name>
    <dbReference type="NCBI Taxonomy" id="43137"/>
    <lineage>
        <taxon>Eukaryota</taxon>
        <taxon>Sar</taxon>
        <taxon>Alveolata</taxon>
        <taxon>Ciliophora</taxon>
        <taxon>Intramacronucleata</taxon>
        <taxon>Oligohymenophorea</taxon>
        <taxon>Peniculida</taxon>
        <taxon>Parameciidae</taxon>
        <taxon>Paramecium</taxon>
    </lineage>
</organism>
<accession>A0A8S1SLF9</accession>
<evidence type="ECO:0000256" key="2">
    <source>
        <dbReference type="RuleBase" id="RU810713"/>
    </source>
</evidence>
<dbReference type="EC" id="6.3.4.2" evidence="2"/>
<proteinExistence type="inferred from homology"/>
<comment type="caution">
    <text evidence="5">The sequence shown here is derived from an EMBL/GenBank/DDBJ whole genome shotgun (WGS) entry which is preliminary data.</text>
</comment>
<dbReference type="OrthoDB" id="1739076at2759"/>
<protein>
    <recommendedName>
        <fullName evidence="2">CTP synthase</fullName>
        <ecNumber evidence="2">6.3.4.2</ecNumber>
    </recommendedName>
    <alternativeName>
        <fullName evidence="2">UTP--ammonia ligase</fullName>
    </alternativeName>
</protein>
<comment type="function">
    <text evidence="2">Catalyzes the ATP-dependent amination of UTP to CTP with either L-glutamine or ammonia as the source of nitrogen.</text>
</comment>
<reference evidence="5" key="1">
    <citation type="submission" date="2021-01" db="EMBL/GenBank/DDBJ databases">
        <authorList>
            <consortium name="Genoscope - CEA"/>
            <person name="William W."/>
        </authorList>
    </citation>
    <scope>NUCLEOTIDE SEQUENCE</scope>
</reference>
<feature type="domain" description="CTP synthase N-terminal" evidence="4">
    <location>
        <begin position="1"/>
        <end position="108"/>
    </location>
</feature>
<dbReference type="GO" id="GO:0003883">
    <property type="term" value="F:CTP synthase activity"/>
    <property type="evidence" value="ECO:0007669"/>
    <property type="project" value="UniProtKB-UniRule"/>
</dbReference>
<dbReference type="EMBL" id="CAJJDP010000009">
    <property type="protein sequence ID" value="CAD8139432.1"/>
    <property type="molecule type" value="Genomic_DNA"/>
</dbReference>
<keyword evidence="1 2" id="KW-0315">Glutamine amidotransferase</keyword>
<dbReference type="GO" id="GO:0019856">
    <property type="term" value="P:pyrimidine nucleobase biosynthetic process"/>
    <property type="evidence" value="ECO:0007669"/>
    <property type="project" value="TreeGrafter"/>
</dbReference>